<dbReference type="GO" id="GO:0044550">
    <property type="term" value="P:secondary metabolite biosynthetic process"/>
    <property type="evidence" value="ECO:0007669"/>
    <property type="project" value="TreeGrafter"/>
</dbReference>
<keyword evidence="5" id="KW-1185">Reference proteome</keyword>
<gene>
    <name evidence="4" type="ORF">SAMN05660748_1252</name>
</gene>
<organism evidence="4 5">
    <name type="scientific">Blastococcus aggregatus</name>
    <dbReference type="NCBI Taxonomy" id="38502"/>
    <lineage>
        <taxon>Bacteria</taxon>
        <taxon>Bacillati</taxon>
        <taxon>Actinomycetota</taxon>
        <taxon>Actinomycetes</taxon>
        <taxon>Geodermatophilales</taxon>
        <taxon>Geodermatophilaceae</taxon>
        <taxon>Blastococcus</taxon>
    </lineage>
</organism>
<dbReference type="Proteomes" id="UP000219435">
    <property type="component" value="Unassembled WGS sequence"/>
</dbReference>
<dbReference type="Pfam" id="PF13193">
    <property type="entry name" value="AMP-binding_C"/>
    <property type="match status" value="1"/>
</dbReference>
<protein>
    <submittedName>
        <fullName evidence="4">2-aminobenzoate-CoA ligase</fullName>
    </submittedName>
</protein>
<dbReference type="PANTHER" id="PTHR43352">
    <property type="entry name" value="ACETYL-COA SYNTHETASE"/>
    <property type="match status" value="1"/>
</dbReference>
<dbReference type="PANTHER" id="PTHR43352:SF1">
    <property type="entry name" value="ANTHRANILATE--COA LIGASE"/>
    <property type="match status" value="1"/>
</dbReference>
<dbReference type="Pfam" id="PF00501">
    <property type="entry name" value="AMP-binding"/>
    <property type="match status" value="1"/>
</dbReference>
<dbReference type="PROSITE" id="PS00455">
    <property type="entry name" value="AMP_BINDING"/>
    <property type="match status" value="1"/>
</dbReference>
<dbReference type="InterPro" id="IPR020845">
    <property type="entry name" value="AMP-binding_CS"/>
</dbReference>
<evidence type="ECO:0000313" key="4">
    <source>
        <dbReference type="EMBL" id="SOC48554.1"/>
    </source>
</evidence>
<feature type="domain" description="AMP-dependent synthetase/ligase" evidence="2">
    <location>
        <begin position="50"/>
        <end position="409"/>
    </location>
</feature>
<feature type="domain" description="AMP-binding enzyme C-terminal" evidence="3">
    <location>
        <begin position="465"/>
        <end position="543"/>
    </location>
</feature>
<evidence type="ECO:0000259" key="2">
    <source>
        <dbReference type="Pfam" id="PF00501"/>
    </source>
</evidence>
<accession>A0A285V342</accession>
<reference evidence="5" key="1">
    <citation type="submission" date="2017-08" db="EMBL/GenBank/DDBJ databases">
        <authorList>
            <person name="Varghese N."/>
            <person name="Submissions S."/>
        </authorList>
    </citation>
    <scope>NUCLEOTIDE SEQUENCE [LARGE SCALE GENOMIC DNA]</scope>
    <source>
        <strain evidence="5">DSM 4725</strain>
    </source>
</reference>
<evidence type="ECO:0000313" key="5">
    <source>
        <dbReference type="Proteomes" id="UP000219435"/>
    </source>
</evidence>
<dbReference type="SUPFAM" id="SSF56801">
    <property type="entry name" value="Acetyl-CoA synthetase-like"/>
    <property type="match status" value="1"/>
</dbReference>
<dbReference type="AlphaFoldDB" id="A0A285V342"/>
<dbReference type="InterPro" id="IPR000873">
    <property type="entry name" value="AMP-dep_synth/lig_dom"/>
</dbReference>
<dbReference type="GO" id="GO:0016878">
    <property type="term" value="F:acid-thiol ligase activity"/>
    <property type="evidence" value="ECO:0007669"/>
    <property type="project" value="TreeGrafter"/>
</dbReference>
<name>A0A285V342_9ACTN</name>
<dbReference type="RefSeq" id="WP_097194201.1">
    <property type="nucleotide sequence ID" value="NZ_OBQI01000002.1"/>
</dbReference>
<dbReference type="InterPro" id="IPR045851">
    <property type="entry name" value="AMP-bd_C_sf"/>
</dbReference>
<dbReference type="EMBL" id="OBQI01000002">
    <property type="protein sequence ID" value="SOC48554.1"/>
    <property type="molecule type" value="Genomic_DNA"/>
</dbReference>
<dbReference type="Gene3D" id="3.30.300.30">
    <property type="match status" value="1"/>
</dbReference>
<sequence>MKDIYPAYSSVPAGWLVPVEDQPDYPERPDSAVGGTLNLTEALVDRHVREGRGDRVAIHLADDGSLYTYADLSRASARLAHALQELGVGPGDRVAVRTPNRPEALIAFLAAWRLGAISVLVPAAARRDELRFFLNDTLVKVLVVANTSASLDELDALGRSDIASVEHVIAYPDAAGTEHLSWEALIEGQPESFDPVPHPADAVGVIWHTGGTTGVPKACYHTARRLLLAAECTVAGYDVSDDDVHMFPAPIGHAAGWLSRATFSLVAGITFVELEDFSNPETVLRAVGDYGVTWLLAMGTTWAQMLPVLENDPAAYDLSSLRRTYAPFITSNGQWLHEAWRKHGLDLLNPVGSTAFAAWFFIPPHDGRTPPLSIWAPTDGWIARVVTPYTSPLEDVPPGEIGQLAVRGVTGLTYWNRPELQSRDVREGWTVTDDLVRVDADGHYWYMGRSDMMITPGGHKVAPVEVEQALSAHEAVAEVAVTAAPDAKLGQTVMAWVVLTPGTEPDEALRVELQRFVKDRLAPYKYPRQIVFLERLPRDPLGKIVMKTLAGWADTGEFPAGSRVR</sequence>
<evidence type="ECO:0000259" key="3">
    <source>
        <dbReference type="Pfam" id="PF13193"/>
    </source>
</evidence>
<keyword evidence="1 4" id="KW-0436">Ligase</keyword>
<dbReference type="Gene3D" id="3.40.50.12780">
    <property type="entry name" value="N-terminal domain of ligase-like"/>
    <property type="match status" value="1"/>
</dbReference>
<dbReference type="InterPro" id="IPR025110">
    <property type="entry name" value="AMP-bd_C"/>
</dbReference>
<dbReference type="InterPro" id="IPR042099">
    <property type="entry name" value="ANL_N_sf"/>
</dbReference>
<proteinExistence type="predicted"/>
<evidence type="ECO:0000256" key="1">
    <source>
        <dbReference type="ARBA" id="ARBA00022598"/>
    </source>
</evidence>
<dbReference type="OrthoDB" id="4363623at2"/>